<protein>
    <submittedName>
        <fullName evidence="2">Uncharacterized protein</fullName>
    </submittedName>
</protein>
<dbReference type="Proteomes" id="UP000235507">
    <property type="component" value="Unassembled WGS sequence"/>
</dbReference>
<proteinExistence type="predicted"/>
<name>A0A8T9AHT7_9HYPH</name>
<dbReference type="EMBL" id="PNOT02000355">
    <property type="protein sequence ID" value="TSE02439.1"/>
    <property type="molecule type" value="Genomic_DNA"/>
</dbReference>
<evidence type="ECO:0000313" key="2">
    <source>
        <dbReference type="EMBL" id="TSE02439.1"/>
    </source>
</evidence>
<feature type="non-terminal residue" evidence="2">
    <location>
        <position position="101"/>
    </location>
</feature>
<evidence type="ECO:0000313" key="3">
    <source>
        <dbReference type="Proteomes" id="UP000235507"/>
    </source>
</evidence>
<gene>
    <name evidence="2" type="ORF">C1D09_029830</name>
</gene>
<reference evidence="2" key="1">
    <citation type="submission" date="2019-07" db="EMBL/GenBank/DDBJ databases">
        <title>Mesorhizobum intechiensis sp. nov. isolated from nodules of Lotus tenuis growing in lowlands of the Flooding Pampa, Argentina.</title>
        <authorList>
            <person name="Estrella M.J."/>
            <person name="Torres Tejerizo G.A."/>
            <person name="Cumpa Velazquez L.M."/>
            <person name="Fontana F."/>
            <person name="Hansen L."/>
            <person name="Pistorio M."/>
            <person name="Sannazzaro A.I."/>
        </authorList>
    </citation>
    <scope>NUCLEOTIDE SEQUENCE</scope>
    <source>
        <strain evidence="2">BD68</strain>
    </source>
</reference>
<keyword evidence="1" id="KW-0472">Membrane</keyword>
<keyword evidence="1" id="KW-1133">Transmembrane helix</keyword>
<sequence length="101" mass="10992">MLSIQEISAWPSSGCVALFEKLVSGLALHDQEKTGLEQETKAGLLVGGLYLVGLLHVVAVMSVVVNAVMTNMMMDAMMTNMMMTMMLCHRGRIGACRTDDR</sequence>
<dbReference type="AlphaFoldDB" id="A0A8T9AHT7"/>
<organism evidence="2 3">
    <name type="scientific">Mesorhizobium intechi</name>
    <dbReference type="NCBI Taxonomy" id="537601"/>
    <lineage>
        <taxon>Bacteria</taxon>
        <taxon>Pseudomonadati</taxon>
        <taxon>Pseudomonadota</taxon>
        <taxon>Alphaproteobacteria</taxon>
        <taxon>Hyphomicrobiales</taxon>
        <taxon>Phyllobacteriaceae</taxon>
        <taxon>Mesorhizobium</taxon>
    </lineage>
</organism>
<comment type="caution">
    <text evidence="2">The sequence shown here is derived from an EMBL/GenBank/DDBJ whole genome shotgun (WGS) entry which is preliminary data.</text>
</comment>
<accession>A0A8T9AHT7</accession>
<keyword evidence="1" id="KW-0812">Transmembrane</keyword>
<feature type="transmembrane region" description="Helical" evidence="1">
    <location>
        <begin position="49"/>
        <end position="73"/>
    </location>
</feature>
<evidence type="ECO:0000256" key="1">
    <source>
        <dbReference type="SAM" id="Phobius"/>
    </source>
</evidence>
<keyword evidence="3" id="KW-1185">Reference proteome</keyword>